<evidence type="ECO:0000313" key="1">
    <source>
        <dbReference type="EMBL" id="RPB24305.1"/>
    </source>
</evidence>
<dbReference type="Proteomes" id="UP000267821">
    <property type="component" value="Unassembled WGS sequence"/>
</dbReference>
<reference evidence="1 2" key="1">
    <citation type="journal article" date="2018" name="Nat. Ecol. Evol.">
        <title>Pezizomycetes genomes reveal the molecular basis of ectomycorrhizal truffle lifestyle.</title>
        <authorList>
            <person name="Murat C."/>
            <person name="Payen T."/>
            <person name="Noel B."/>
            <person name="Kuo A."/>
            <person name="Morin E."/>
            <person name="Chen J."/>
            <person name="Kohler A."/>
            <person name="Krizsan K."/>
            <person name="Balestrini R."/>
            <person name="Da Silva C."/>
            <person name="Montanini B."/>
            <person name="Hainaut M."/>
            <person name="Levati E."/>
            <person name="Barry K.W."/>
            <person name="Belfiori B."/>
            <person name="Cichocki N."/>
            <person name="Clum A."/>
            <person name="Dockter R.B."/>
            <person name="Fauchery L."/>
            <person name="Guy J."/>
            <person name="Iotti M."/>
            <person name="Le Tacon F."/>
            <person name="Lindquist E.A."/>
            <person name="Lipzen A."/>
            <person name="Malagnac F."/>
            <person name="Mello A."/>
            <person name="Molinier V."/>
            <person name="Miyauchi S."/>
            <person name="Poulain J."/>
            <person name="Riccioni C."/>
            <person name="Rubini A."/>
            <person name="Sitrit Y."/>
            <person name="Splivallo R."/>
            <person name="Traeger S."/>
            <person name="Wang M."/>
            <person name="Zifcakova L."/>
            <person name="Wipf D."/>
            <person name="Zambonelli A."/>
            <person name="Paolocci F."/>
            <person name="Nowrousian M."/>
            <person name="Ottonello S."/>
            <person name="Baldrian P."/>
            <person name="Spatafora J.W."/>
            <person name="Henrissat B."/>
            <person name="Nagy L.G."/>
            <person name="Aury J.M."/>
            <person name="Wincker P."/>
            <person name="Grigoriev I.V."/>
            <person name="Bonfante P."/>
            <person name="Martin F.M."/>
        </authorList>
    </citation>
    <scope>NUCLEOTIDE SEQUENCE [LARGE SCALE GENOMIC DNA]</scope>
    <source>
        <strain evidence="1 2">ATCC MYA-4762</strain>
    </source>
</reference>
<keyword evidence="2" id="KW-1185">Reference proteome</keyword>
<organism evidence="1 2">
    <name type="scientific">Terfezia boudieri ATCC MYA-4762</name>
    <dbReference type="NCBI Taxonomy" id="1051890"/>
    <lineage>
        <taxon>Eukaryota</taxon>
        <taxon>Fungi</taxon>
        <taxon>Dikarya</taxon>
        <taxon>Ascomycota</taxon>
        <taxon>Pezizomycotina</taxon>
        <taxon>Pezizomycetes</taxon>
        <taxon>Pezizales</taxon>
        <taxon>Pezizaceae</taxon>
        <taxon>Terfezia</taxon>
    </lineage>
</organism>
<evidence type="ECO:0000313" key="2">
    <source>
        <dbReference type="Proteomes" id="UP000267821"/>
    </source>
</evidence>
<proteinExistence type="predicted"/>
<dbReference type="EMBL" id="ML121542">
    <property type="protein sequence ID" value="RPB24305.1"/>
    <property type="molecule type" value="Genomic_DNA"/>
</dbReference>
<dbReference type="STRING" id="1051890.A0A3N4M1Y9"/>
<protein>
    <submittedName>
        <fullName evidence="1">Uncharacterized protein</fullName>
    </submittedName>
</protein>
<dbReference type="OrthoDB" id="3248508at2759"/>
<dbReference type="InParanoid" id="A0A3N4M1Y9"/>
<accession>A0A3N4M1Y9</accession>
<sequence length="131" mass="14702">MGFLSVMFVDFKLTTLYKRKMLLSGVCCGDSVFSNSSSTPCKRCEKVDVPFRLNPRILGTITDETGCINGGNLLVSDKAWKSLFGRPAEELVNTEIDSLQEIEHRMLFTRITLLFGWSSEIGKLAIWDIMA</sequence>
<dbReference type="AlphaFoldDB" id="A0A3N4M1Y9"/>
<name>A0A3N4M1Y9_9PEZI</name>
<gene>
    <name evidence="1" type="ORF">L211DRAFT_837692</name>
</gene>